<comment type="subunit">
    <text evidence="7">Monomer.</text>
</comment>
<comment type="function">
    <text evidence="7">Catalyzes the transfer of the enolpyruvyl moiety of phosphoenolpyruvate (PEP) to the 5-hydroxyl of shikimate-3-phosphate (S3P) to produce enolpyruvyl shikimate-3-phosphate and inorganic phosphate.</text>
</comment>
<dbReference type="RefSeq" id="WP_104752571.1">
    <property type="nucleotide sequence ID" value="NZ_FZMF01000032.1"/>
</dbReference>
<feature type="binding site" evidence="7">
    <location>
        <position position="173"/>
    </location>
    <ligand>
        <name>phosphoenolpyruvate</name>
        <dbReference type="ChEBI" id="CHEBI:58702"/>
    </ligand>
</feature>
<dbReference type="Pfam" id="PF00275">
    <property type="entry name" value="EPSP_synthase"/>
    <property type="match status" value="1"/>
</dbReference>
<proteinExistence type="inferred from homology"/>
<feature type="active site" description="Proton acceptor" evidence="7">
    <location>
        <position position="319"/>
    </location>
</feature>
<feature type="binding site" evidence="7">
    <location>
        <position position="21"/>
    </location>
    <ligand>
        <name>3-phosphoshikimate</name>
        <dbReference type="ChEBI" id="CHEBI:145989"/>
    </ligand>
</feature>
<dbReference type="PIRSF" id="PIRSF000505">
    <property type="entry name" value="EPSPS"/>
    <property type="match status" value="1"/>
</dbReference>
<feature type="binding site" evidence="7">
    <location>
        <position position="173"/>
    </location>
    <ligand>
        <name>3-phosphoshikimate</name>
        <dbReference type="ChEBI" id="CHEBI:145989"/>
    </ligand>
</feature>
<dbReference type="CDD" id="cd01556">
    <property type="entry name" value="EPSP_synthase"/>
    <property type="match status" value="1"/>
</dbReference>
<dbReference type="Gene3D" id="3.65.10.10">
    <property type="entry name" value="Enolpyruvate transferase domain"/>
    <property type="match status" value="2"/>
</dbReference>
<dbReference type="Proteomes" id="UP001595783">
    <property type="component" value="Unassembled WGS sequence"/>
</dbReference>
<comment type="pathway">
    <text evidence="1 7">Metabolic intermediate biosynthesis; chorismate biosynthesis; chorismate from D-erythrose 4-phosphate and phosphoenolpyruvate: step 6/7.</text>
</comment>
<evidence type="ECO:0000256" key="6">
    <source>
        <dbReference type="ARBA" id="ARBA00044633"/>
    </source>
</evidence>
<evidence type="ECO:0000256" key="4">
    <source>
        <dbReference type="ARBA" id="ARBA00022679"/>
    </source>
</evidence>
<comment type="subcellular location">
    <subcellularLocation>
        <location evidence="7">Cytoplasm</location>
    </subcellularLocation>
</comment>
<feature type="binding site" evidence="7">
    <location>
        <position position="126"/>
    </location>
    <ligand>
        <name>phosphoenolpyruvate</name>
        <dbReference type="ChEBI" id="CHEBI:58702"/>
    </ligand>
</feature>
<dbReference type="EMBL" id="JBHRZO010000009">
    <property type="protein sequence ID" value="MFC3847428.1"/>
    <property type="molecule type" value="Genomic_DNA"/>
</dbReference>
<feature type="binding site" evidence="7">
    <location>
        <position position="21"/>
    </location>
    <ligand>
        <name>phosphoenolpyruvate</name>
        <dbReference type="ChEBI" id="CHEBI:58702"/>
    </ligand>
</feature>
<feature type="binding site" evidence="7">
    <location>
        <position position="171"/>
    </location>
    <ligand>
        <name>3-phosphoshikimate</name>
        <dbReference type="ChEBI" id="CHEBI:145989"/>
    </ligand>
</feature>
<evidence type="ECO:0000256" key="5">
    <source>
        <dbReference type="ARBA" id="ARBA00023141"/>
    </source>
</evidence>
<dbReference type="SUPFAM" id="SSF55205">
    <property type="entry name" value="EPT/RTPC-like"/>
    <property type="match status" value="1"/>
</dbReference>
<dbReference type="NCBIfam" id="TIGR01356">
    <property type="entry name" value="aroA"/>
    <property type="match status" value="1"/>
</dbReference>
<dbReference type="GO" id="GO:0003866">
    <property type="term" value="F:3-phosphoshikimate 1-carboxyvinyltransferase activity"/>
    <property type="evidence" value="ECO:0007669"/>
    <property type="project" value="UniProtKB-EC"/>
</dbReference>
<dbReference type="PANTHER" id="PTHR21090">
    <property type="entry name" value="AROM/DEHYDROQUINATE SYNTHASE"/>
    <property type="match status" value="1"/>
</dbReference>
<organism evidence="9 10">
    <name type="scientific">Helicobacter baculiformis</name>
    <dbReference type="NCBI Taxonomy" id="427351"/>
    <lineage>
        <taxon>Bacteria</taxon>
        <taxon>Pseudomonadati</taxon>
        <taxon>Campylobacterota</taxon>
        <taxon>Epsilonproteobacteria</taxon>
        <taxon>Campylobacterales</taxon>
        <taxon>Helicobacteraceae</taxon>
        <taxon>Helicobacter</taxon>
    </lineage>
</organism>
<keyword evidence="7" id="KW-0963">Cytoplasm</keyword>
<keyword evidence="10" id="KW-1185">Reference proteome</keyword>
<feature type="binding site" evidence="7">
    <location>
        <position position="346"/>
    </location>
    <ligand>
        <name>3-phosphoshikimate</name>
        <dbReference type="ChEBI" id="CHEBI:145989"/>
    </ligand>
</feature>
<keyword evidence="4 7" id="KW-0808">Transferase</keyword>
<evidence type="ECO:0000313" key="10">
    <source>
        <dbReference type="Proteomes" id="UP001595783"/>
    </source>
</evidence>
<accession>A0ABV7ZFV0</accession>
<feature type="binding site" evidence="7">
    <location>
        <position position="350"/>
    </location>
    <ligand>
        <name>phosphoenolpyruvate</name>
        <dbReference type="ChEBI" id="CHEBI:58702"/>
    </ligand>
</feature>
<dbReference type="HAMAP" id="MF_00210">
    <property type="entry name" value="EPSP_synth"/>
    <property type="match status" value="1"/>
</dbReference>
<sequence>MLHINPAKSFKLNLESLPADKSLSHRALLFALLSDKPCFVENLLMGQDCLSTLTIAKSLGLKVQKLSHDTLKLTPPKKFLHFSEPKKVLHCHNSGTTMRLFSGLLSTSQPVRQHFILTGDASLSARPMGRVIAPLVKMGAQIRARAHHTLAPLSILSAPLRGINYTSPIASAQLKSAILLATLNAKTPSTFSEPHLSRDHTERMLKTLGANIHISPQVITLEPLSKPLESFSWRIPADPSSAFYFALATMLVPQSAVLLKNVLLNPTRIEAFRVLEKMGAHIAFVPAQESSIESVGDIYVEHRALKAIHIRENIASLIDELPALAVAMAVAKGTSVVKNARELRVKESDRITTTLTNLTKMGVECQAHEDGFSITGGDLTSPKESLESFGDHRIALSFAVALLACGGRLKNTACMGISFPTFKEILGRITPLKEIYASENG</sequence>
<evidence type="ECO:0000313" key="9">
    <source>
        <dbReference type="EMBL" id="MFC3847428.1"/>
    </source>
</evidence>
<dbReference type="InterPro" id="IPR006264">
    <property type="entry name" value="EPSP_synthase"/>
</dbReference>
<comment type="catalytic activity">
    <reaction evidence="6">
        <text>3-phosphoshikimate + phosphoenolpyruvate = 5-O-(1-carboxyvinyl)-3-phosphoshikimate + phosphate</text>
        <dbReference type="Rhea" id="RHEA:21256"/>
        <dbReference type="ChEBI" id="CHEBI:43474"/>
        <dbReference type="ChEBI" id="CHEBI:57701"/>
        <dbReference type="ChEBI" id="CHEBI:58702"/>
        <dbReference type="ChEBI" id="CHEBI:145989"/>
        <dbReference type="EC" id="2.5.1.19"/>
    </reaction>
    <physiologicalReaction direction="left-to-right" evidence="6">
        <dbReference type="Rhea" id="RHEA:21257"/>
    </physiologicalReaction>
</comment>
<evidence type="ECO:0000259" key="8">
    <source>
        <dbReference type="Pfam" id="PF00275"/>
    </source>
</evidence>
<comment type="caution">
    <text evidence="7">Lacks conserved residue(s) required for the propagation of feature annotation.</text>
</comment>
<dbReference type="PANTHER" id="PTHR21090:SF5">
    <property type="entry name" value="PENTAFUNCTIONAL AROM POLYPEPTIDE"/>
    <property type="match status" value="1"/>
</dbReference>
<dbReference type="PROSITE" id="PS00885">
    <property type="entry name" value="EPSP_SYNTHASE_2"/>
    <property type="match status" value="1"/>
</dbReference>
<feature type="binding site" evidence="7">
    <location>
        <position position="22"/>
    </location>
    <ligand>
        <name>3-phosphoshikimate</name>
        <dbReference type="ChEBI" id="CHEBI:145989"/>
    </ligand>
</feature>
<feature type="domain" description="Enolpyruvate transferase" evidence="8">
    <location>
        <begin position="17"/>
        <end position="426"/>
    </location>
</feature>
<evidence type="ECO:0000256" key="7">
    <source>
        <dbReference type="HAMAP-Rule" id="MF_00210"/>
    </source>
</evidence>
<dbReference type="InterPro" id="IPR001986">
    <property type="entry name" value="Enolpyruvate_Tfrase_dom"/>
</dbReference>
<feature type="binding site" evidence="7">
    <location>
        <position position="319"/>
    </location>
    <ligand>
        <name>3-phosphoshikimate</name>
        <dbReference type="ChEBI" id="CHEBI:145989"/>
    </ligand>
</feature>
<keyword evidence="5 7" id="KW-0057">Aromatic amino acid biosynthesis</keyword>
<dbReference type="InterPro" id="IPR023193">
    <property type="entry name" value="EPSP_synthase_CS"/>
</dbReference>
<dbReference type="InterPro" id="IPR013792">
    <property type="entry name" value="RNA3'P_cycl/enolpyr_Trfase_a/b"/>
</dbReference>
<evidence type="ECO:0000256" key="2">
    <source>
        <dbReference type="ARBA" id="ARBA00009948"/>
    </source>
</evidence>
<dbReference type="InterPro" id="IPR036968">
    <property type="entry name" value="Enolpyruvate_Tfrase_sf"/>
</dbReference>
<comment type="caution">
    <text evidence="9">The sequence shown here is derived from an EMBL/GenBank/DDBJ whole genome shotgun (WGS) entry which is preliminary data.</text>
</comment>
<evidence type="ECO:0000256" key="1">
    <source>
        <dbReference type="ARBA" id="ARBA00004811"/>
    </source>
</evidence>
<reference evidence="10" key="1">
    <citation type="journal article" date="2019" name="Int. J. Syst. Evol. Microbiol.">
        <title>The Global Catalogue of Microorganisms (GCM) 10K type strain sequencing project: providing services to taxonomists for standard genome sequencing and annotation.</title>
        <authorList>
            <consortium name="The Broad Institute Genomics Platform"/>
            <consortium name="The Broad Institute Genome Sequencing Center for Infectious Disease"/>
            <person name="Wu L."/>
            <person name="Ma J."/>
        </authorList>
    </citation>
    <scope>NUCLEOTIDE SEQUENCE [LARGE SCALE GENOMIC DNA]</scope>
    <source>
        <strain evidence="10">CCUG 53816</strain>
    </source>
</reference>
<evidence type="ECO:0000256" key="3">
    <source>
        <dbReference type="ARBA" id="ARBA00022605"/>
    </source>
</evidence>
<feature type="binding site" evidence="7">
    <location>
        <position position="95"/>
    </location>
    <ligand>
        <name>phosphoenolpyruvate</name>
        <dbReference type="ChEBI" id="CHEBI:58702"/>
    </ligand>
</feature>
<protein>
    <recommendedName>
        <fullName evidence="7">3-phosphoshikimate 1-carboxyvinyltransferase</fullName>
        <ecNumber evidence="7">2.5.1.19</ecNumber>
    </recommendedName>
    <alternativeName>
        <fullName evidence="7">5-enolpyruvylshikimate-3-phosphate synthase</fullName>
        <shortName evidence="7">EPSP synthase</shortName>
        <shortName evidence="7">EPSPS</shortName>
    </alternativeName>
</protein>
<name>A0ABV7ZFV0_9HELI</name>
<comment type="similarity">
    <text evidence="2 7">Belongs to the EPSP synthase family.</text>
</comment>
<dbReference type="EC" id="2.5.1.19" evidence="7"/>
<feature type="binding site" evidence="7">
    <location>
        <position position="393"/>
    </location>
    <ligand>
        <name>phosphoenolpyruvate</name>
        <dbReference type="ChEBI" id="CHEBI:58702"/>
    </ligand>
</feature>
<feature type="binding site" evidence="7">
    <location>
        <position position="26"/>
    </location>
    <ligand>
        <name>3-phosphoshikimate</name>
        <dbReference type="ChEBI" id="CHEBI:145989"/>
    </ligand>
</feature>
<keyword evidence="3 7" id="KW-0028">Amino-acid biosynthesis</keyword>
<gene>
    <name evidence="7 9" type="primary">aroA</name>
    <name evidence="9" type="ORF">ACFOPX_02605</name>
</gene>